<evidence type="ECO:0000256" key="1">
    <source>
        <dbReference type="ARBA" id="ARBA00006974"/>
    </source>
</evidence>
<comment type="caution">
    <text evidence="3">The sequence shown here is derived from an EMBL/GenBank/DDBJ whole genome shotgun (WGS) entry which is preliminary data.</text>
</comment>
<dbReference type="Proteomes" id="UP000626092">
    <property type="component" value="Unassembled WGS sequence"/>
</dbReference>
<dbReference type="GO" id="GO:0009733">
    <property type="term" value="P:response to auxin"/>
    <property type="evidence" value="ECO:0007669"/>
    <property type="project" value="InterPro"/>
</dbReference>
<dbReference type="AlphaFoldDB" id="A0A834H2U8"/>
<dbReference type="Gene3D" id="1.25.40.10">
    <property type="entry name" value="Tetratricopeptide repeat domain"/>
    <property type="match status" value="2"/>
</dbReference>
<name>A0A834H2U8_RHOSS</name>
<dbReference type="PANTHER" id="PTHR31929">
    <property type="entry name" value="SAUR-LIKE AUXIN-RESPONSIVE PROTEIN FAMILY-RELATED"/>
    <property type="match status" value="1"/>
</dbReference>
<evidence type="ECO:0000313" key="4">
    <source>
        <dbReference type="Proteomes" id="UP000626092"/>
    </source>
</evidence>
<dbReference type="InterPro" id="IPR003676">
    <property type="entry name" value="SAUR_fam"/>
</dbReference>
<dbReference type="Pfam" id="PF01535">
    <property type="entry name" value="PPR"/>
    <property type="match status" value="4"/>
</dbReference>
<protein>
    <submittedName>
        <fullName evidence="3">Uncharacterized protein</fullName>
    </submittedName>
</protein>
<dbReference type="InterPro" id="IPR011990">
    <property type="entry name" value="TPR-like_helical_dom_sf"/>
</dbReference>
<accession>A0A834H2U8</accession>
<evidence type="ECO:0000256" key="2">
    <source>
        <dbReference type="ARBA" id="ARBA00022737"/>
    </source>
</evidence>
<keyword evidence="2" id="KW-0677">Repeat</keyword>
<evidence type="ECO:0000313" key="3">
    <source>
        <dbReference type="EMBL" id="KAF7143766.1"/>
    </source>
</evidence>
<sequence>MAIRMPRITHAKQGLRWSSAATTDVPKGHFAVYVGESEKKRFVIPISYLNNPSFQDLLSQAEEEFGFDHPMGGLTIPCREDTFIDLASQFGEKTHKVSSHGYVFPIEMKDGDNGVGMCSVVSVKPTQQIHPLTKFQLVLHILHFFFLPVNRIYQLKTMAIRMPWIMHAKQVLRRSSLAAANKAASSSSPTDVPKGHFAVYIGESEKKRFVIPVSYLNSPSFQDLLGQVEEEYGFHHAMGGLTIPCSEDVFIDLTARLGGSLDHDSLIERTLARERCYSLSVIAVGNPRYKNLKKSQSNLLLSRDESNPSRPSPSLICDSGDGCMVFTWGSLLSVCYECGSVAFAKYAKHGVWNDIGKLRGGGERKRAGERCCSLTVSSDIKDVEFGKQLHTHLIKSGWSSSVFVGSALIDFYGKLLLINDAAELFDEMPFRNSVCSNALLSGYAEAEFWVEGLELIRKMPMLNLNYDNFTLSAALHACAGLYAIELGGELHAKIIHTVPNVGGDVFLQSSLIEMYGKCGLVQKAKQVFNMAGFGAEGERKRDVVLWTTMLGVYDRNGHFKEVEHYSCLIDLLCRADELEMAWKVYGIWNEIEQLREEMKEKGLKKDVGQVEEEYGFHHSMGGLTIPCSEDIFIDLTARFGGS</sequence>
<reference evidence="3" key="1">
    <citation type="submission" date="2019-11" db="EMBL/GenBank/DDBJ databases">
        <authorList>
            <person name="Liu Y."/>
            <person name="Hou J."/>
            <person name="Li T.-Q."/>
            <person name="Guan C.-H."/>
            <person name="Wu X."/>
            <person name="Wu H.-Z."/>
            <person name="Ling F."/>
            <person name="Zhang R."/>
            <person name="Shi X.-G."/>
            <person name="Ren J.-P."/>
            <person name="Chen E.-F."/>
            <person name="Sun J.-M."/>
        </authorList>
    </citation>
    <scope>NUCLEOTIDE SEQUENCE</scope>
    <source>
        <strain evidence="3">Adult_tree_wgs_1</strain>
        <tissue evidence="3">Leaves</tissue>
    </source>
</reference>
<dbReference type="Pfam" id="PF02519">
    <property type="entry name" value="Auxin_inducible"/>
    <property type="match status" value="2"/>
</dbReference>
<dbReference type="OrthoDB" id="1917168at2759"/>
<organism evidence="3 4">
    <name type="scientific">Rhododendron simsii</name>
    <name type="common">Sims's rhododendron</name>
    <dbReference type="NCBI Taxonomy" id="118357"/>
    <lineage>
        <taxon>Eukaryota</taxon>
        <taxon>Viridiplantae</taxon>
        <taxon>Streptophyta</taxon>
        <taxon>Embryophyta</taxon>
        <taxon>Tracheophyta</taxon>
        <taxon>Spermatophyta</taxon>
        <taxon>Magnoliopsida</taxon>
        <taxon>eudicotyledons</taxon>
        <taxon>Gunneridae</taxon>
        <taxon>Pentapetalae</taxon>
        <taxon>asterids</taxon>
        <taxon>Ericales</taxon>
        <taxon>Ericaceae</taxon>
        <taxon>Ericoideae</taxon>
        <taxon>Rhodoreae</taxon>
        <taxon>Rhododendron</taxon>
    </lineage>
</organism>
<keyword evidence="4" id="KW-1185">Reference proteome</keyword>
<comment type="similarity">
    <text evidence="1">Belongs to the ARG7 family.</text>
</comment>
<dbReference type="InterPro" id="IPR002885">
    <property type="entry name" value="PPR_rpt"/>
</dbReference>
<proteinExistence type="inferred from homology"/>
<dbReference type="EMBL" id="WJXA01000005">
    <property type="protein sequence ID" value="KAF7143766.1"/>
    <property type="molecule type" value="Genomic_DNA"/>
</dbReference>
<gene>
    <name evidence="3" type="ORF">RHSIM_Rhsim05G0066100</name>
</gene>